<dbReference type="Pfam" id="PF17917">
    <property type="entry name" value="RT_RNaseH"/>
    <property type="match status" value="1"/>
</dbReference>
<evidence type="ECO:0000256" key="1">
    <source>
        <dbReference type="ARBA" id="ARBA00012493"/>
    </source>
</evidence>
<dbReference type="FunFam" id="3.30.70.270:FF:000020">
    <property type="entry name" value="Transposon Tf2-6 polyprotein-like Protein"/>
    <property type="match status" value="1"/>
</dbReference>
<dbReference type="Gene3D" id="3.30.70.270">
    <property type="match status" value="3"/>
</dbReference>
<feature type="compositionally biased region" description="Low complexity" evidence="9">
    <location>
        <begin position="556"/>
        <end position="571"/>
    </location>
</feature>
<dbReference type="GO" id="GO:0004190">
    <property type="term" value="F:aspartic-type endopeptidase activity"/>
    <property type="evidence" value="ECO:0007669"/>
    <property type="project" value="InterPro"/>
</dbReference>
<dbReference type="Gene3D" id="2.40.70.10">
    <property type="entry name" value="Acid Proteases"/>
    <property type="match status" value="1"/>
</dbReference>
<dbReference type="InterPro" id="IPR001641">
    <property type="entry name" value="Spumavirus_A9"/>
</dbReference>
<protein>
    <recommendedName>
        <fullName evidence="1">RNA-directed DNA polymerase</fullName>
        <ecNumber evidence="1">2.7.7.49</ecNumber>
    </recommendedName>
</protein>
<organism evidence="14 15">
    <name type="scientific">Rotaria magnacalcarata</name>
    <dbReference type="NCBI Taxonomy" id="392030"/>
    <lineage>
        <taxon>Eukaryota</taxon>
        <taxon>Metazoa</taxon>
        <taxon>Spiralia</taxon>
        <taxon>Gnathifera</taxon>
        <taxon>Rotifera</taxon>
        <taxon>Eurotatoria</taxon>
        <taxon>Bdelloidea</taxon>
        <taxon>Philodinida</taxon>
        <taxon>Philodinidae</taxon>
        <taxon>Rotaria</taxon>
    </lineage>
</organism>
<dbReference type="OrthoDB" id="6764494at2759"/>
<feature type="region of interest" description="Disordered" evidence="9">
    <location>
        <begin position="512"/>
        <end position="636"/>
    </location>
</feature>
<keyword evidence="4" id="KW-0548">Nucleotidyltransferase</keyword>
<feature type="region of interest" description="Disordered" evidence="9">
    <location>
        <begin position="1"/>
        <end position="21"/>
    </location>
</feature>
<feature type="compositionally biased region" description="Low complexity" evidence="9">
    <location>
        <begin position="664"/>
        <end position="704"/>
    </location>
</feature>
<evidence type="ECO:0000256" key="9">
    <source>
        <dbReference type="SAM" id="MobiDB-lite"/>
    </source>
</evidence>
<dbReference type="InterPro" id="IPR043502">
    <property type="entry name" value="DNA/RNA_pol_sf"/>
</dbReference>
<evidence type="ECO:0000256" key="6">
    <source>
        <dbReference type="ARBA" id="ARBA00022759"/>
    </source>
</evidence>
<feature type="compositionally biased region" description="Polar residues" evidence="9">
    <location>
        <begin position="705"/>
        <end position="725"/>
    </location>
</feature>
<evidence type="ECO:0000259" key="13">
    <source>
        <dbReference type="Pfam" id="PF17917"/>
    </source>
</evidence>
<dbReference type="PANTHER" id="PTHR37984">
    <property type="entry name" value="PROTEIN CBG26694"/>
    <property type="match status" value="1"/>
</dbReference>
<evidence type="ECO:0000259" key="10">
    <source>
        <dbReference type="Pfam" id="PF00078"/>
    </source>
</evidence>
<feature type="domain" description="Reverse transcriptase" evidence="10">
    <location>
        <begin position="1221"/>
        <end position="1308"/>
    </location>
</feature>
<evidence type="ECO:0000256" key="4">
    <source>
        <dbReference type="ARBA" id="ARBA00022695"/>
    </source>
</evidence>
<keyword evidence="7" id="KW-0378">Hydrolase</keyword>
<evidence type="ECO:0000256" key="3">
    <source>
        <dbReference type="ARBA" id="ARBA00022679"/>
    </source>
</evidence>
<dbReference type="InterPro" id="IPR005162">
    <property type="entry name" value="Retrotrans_gag_dom"/>
</dbReference>
<evidence type="ECO:0000313" key="15">
    <source>
        <dbReference type="Proteomes" id="UP000663834"/>
    </source>
</evidence>
<keyword evidence="6" id="KW-0255">Endonuclease</keyword>
<dbReference type="CDD" id="cd00303">
    <property type="entry name" value="retropepsin_like"/>
    <property type="match status" value="1"/>
</dbReference>
<comment type="caution">
    <text evidence="14">The sequence shown here is derived from an EMBL/GenBank/DDBJ whole genome shotgun (WGS) entry which is preliminary data.</text>
</comment>
<feature type="compositionally biased region" description="Low complexity" evidence="9">
    <location>
        <begin position="578"/>
        <end position="599"/>
    </location>
</feature>
<feature type="domain" description="Peptidase A9" evidence="11">
    <location>
        <begin position="1123"/>
        <end position="1188"/>
    </location>
</feature>
<evidence type="ECO:0000256" key="8">
    <source>
        <dbReference type="ARBA" id="ARBA00022918"/>
    </source>
</evidence>
<keyword evidence="8" id="KW-0695">RNA-directed DNA polymerase</keyword>
<dbReference type="GO" id="GO:0003964">
    <property type="term" value="F:RNA-directed DNA polymerase activity"/>
    <property type="evidence" value="ECO:0007669"/>
    <property type="project" value="UniProtKB-KW"/>
</dbReference>
<dbReference type="InterPro" id="IPR041373">
    <property type="entry name" value="RT_RNaseH"/>
</dbReference>
<keyword evidence="5" id="KW-0540">Nuclease</keyword>
<feature type="compositionally biased region" description="Polar residues" evidence="9">
    <location>
        <begin position="616"/>
        <end position="636"/>
    </location>
</feature>
<dbReference type="EMBL" id="CAJNOW010020202">
    <property type="protein sequence ID" value="CAF1677903.1"/>
    <property type="molecule type" value="Genomic_DNA"/>
</dbReference>
<dbReference type="Pfam" id="PF03732">
    <property type="entry name" value="Retrotrans_gag"/>
    <property type="match status" value="1"/>
</dbReference>
<feature type="compositionally biased region" description="Polar residues" evidence="9">
    <location>
        <begin position="542"/>
        <end position="555"/>
    </location>
</feature>
<dbReference type="Pfam" id="PF00078">
    <property type="entry name" value="RVT_1"/>
    <property type="match status" value="1"/>
</dbReference>
<feature type="domain" description="Retrotransposon gag" evidence="12">
    <location>
        <begin position="333"/>
        <end position="419"/>
    </location>
</feature>
<gene>
    <name evidence="14" type="ORF">KQP761_LOCUS35827</name>
</gene>
<feature type="domain" description="Reverse transcriptase RNase H-like" evidence="13">
    <location>
        <begin position="1423"/>
        <end position="1530"/>
    </location>
</feature>
<dbReference type="FunFam" id="3.10.10.10:FF:000007">
    <property type="entry name" value="Retrovirus-related Pol polyprotein from transposon 17.6-like Protein"/>
    <property type="match status" value="1"/>
</dbReference>
<evidence type="ECO:0000259" key="11">
    <source>
        <dbReference type="Pfam" id="PF03539"/>
    </source>
</evidence>
<dbReference type="SUPFAM" id="SSF56672">
    <property type="entry name" value="DNA/RNA polymerases"/>
    <property type="match status" value="1"/>
</dbReference>
<dbReference type="CDD" id="cd09274">
    <property type="entry name" value="RNase_HI_RT_Ty3"/>
    <property type="match status" value="1"/>
</dbReference>
<sequence length="1580" mass="176956">MSSAQHSYFGQSNSPAQSLIPSSASNHQLLHPSLTPFDTDILMSQFAPITNSSIVQHSSQLHPNSTFQTVIENLQQQMSVLSTQFAHLTSRSSVAQSVPINIDSRPSSCQSLHVGHHSDTLSERLLRHEAEGRRLKQELAQRSQHNNNNHPILHSIHSSPPTAVTSAHISSSSSPFNPIHSSPNHQSISSSQFSSAFHPIFKSLSPTLPNATPTVIIQPNILPTSTVINNSANIHSTMPSTLPIPVPPINTIQTSLFNNPNDINSISLQPPMTSLPPTILHPSFTMNLNNNLPTFKGLTHERPIQFINNFEIRASALVGSTDLLLLQTVQQVLFDGALIWFGQLQKSPDRVNTWNDFKFRFYERYHTSAKVQSLRTELRLLFQDDNENTLDYFERLKTLMTEIDPDCSDHWLKHKFIQKLRSDIRTRLDVDINLPIRDIVRKSQNIESSIEQQKVDEKLKLVANQEKKNIPSLLTNNLSINSNNHQQLSSPPTNNLSSSCYTSDSIFSTHNTSNLNTYNNQNNLNNNSNNNYNFRPNKEKNYNNSSYGNNFTKPTNQHSNNYNNNNNNSNNHSHDNKNNSNRINRNNNYNNNTNHNPIDNHPRSILNSHNSSNNSTRSRPPQSINSDNSNRSSTNKTTRWWCSHCQRHGHSYERCSSNPDKALSSSNSTSISSNSPSLSSASSSFSTSTSTPIESSTIQSSSPSDTFHSSYRTTSQPTPHYSKSTGFITSRDSYNSSYNFPRNCYLTAEAKVNDVSGIVLLDTGSGVTIISSKHWKIIGTSDFIGAYNGPDIQGPDGSSIGAEGLVSVRITMAGITIQHSAILAKNFHQLILLGNDYMKSIGLVLDLQANRMWLRQYPEQYYSISSDLTHAGRIDVPVISTEKRTIAPYHIAYIQVKVPSSVASHTWDASITGHRSHIATANSLIRFTDRKSFVQIANCSSRQQLVYRGQHVALADLYLDDLTSNIAIHSLLSSLPILSSSTTWESPMPLSKEGFFIDSSSTDDEQTIYHIEQQSGSLTSFSHAELDLRCIDSNCRLFSHSCSCSSSSTPSSFILSAPSPSSPTFQSQSYISHEPPNHNLFHTHSSSSPNLPVEHISSSQLVSSHCESNLPDSILHDSLSSADLSFLQHINITDTDLTEDELIQLKNLLTKYHTCFRNKPGHTSLTQHHIDTGTTKPIKLRPYRVSPQRQQIISQHINEMLTDGIIELASGPYAAPVTLQPKKDGSLRFCVDFRQLNSVTVRDVYPIPRIDDTLDQLQAAKYFTSLDLKSGFWQIELDDESRPKTAFITHAGLFQFKVMPFGLTNAPATGLTLHISKCQFCKTKLKYLGHVVSQSGIEPDPDKVRAVRDYPVPTRIKDVRAFLGLTSYYRRFIRNYATIAEPLISLTRNIDNKPFLWTSSCQQAFDHLRHLLIQAPIIFYPQFDKPFILQLDASDFGLSAILAQKLVDDDRVKREHVIGYASRTLSSSERHYSPTERECLAIVYGCSHFRPYLEGIRFTILTDHKALKWLHHTKDLNSRLARWAMQIAAYDVDIQHRPGADNANCDALSRAPVDDSSISNNKLIKKKDTPVVKTRVVARQ</sequence>
<dbReference type="InterPro" id="IPR050951">
    <property type="entry name" value="Retrovirus_Pol_polyprotein"/>
</dbReference>
<keyword evidence="3" id="KW-0808">Transferase</keyword>
<dbReference type="SUPFAM" id="SSF50630">
    <property type="entry name" value="Acid proteases"/>
    <property type="match status" value="1"/>
</dbReference>
<dbReference type="GO" id="GO:0004519">
    <property type="term" value="F:endonuclease activity"/>
    <property type="evidence" value="ECO:0007669"/>
    <property type="project" value="UniProtKB-KW"/>
</dbReference>
<dbReference type="EC" id="2.7.7.49" evidence="1"/>
<feature type="region of interest" description="Disordered" evidence="9">
    <location>
        <begin position="652"/>
        <end position="725"/>
    </location>
</feature>
<dbReference type="Gene3D" id="3.10.10.10">
    <property type="entry name" value="HIV Type 1 Reverse Transcriptase, subunit A, domain 1"/>
    <property type="match status" value="1"/>
</dbReference>
<keyword evidence="2" id="KW-0645">Protease</keyword>
<dbReference type="CDD" id="cd01647">
    <property type="entry name" value="RT_LTR"/>
    <property type="match status" value="1"/>
</dbReference>
<dbReference type="Gene3D" id="3.10.20.370">
    <property type="match status" value="1"/>
</dbReference>
<feature type="compositionally biased region" description="Low complexity" evidence="9">
    <location>
        <begin position="512"/>
        <end position="533"/>
    </location>
</feature>
<dbReference type="InterPro" id="IPR043128">
    <property type="entry name" value="Rev_trsase/Diguanyl_cyclase"/>
</dbReference>
<dbReference type="PANTHER" id="PTHR37984:SF5">
    <property type="entry name" value="PROTEIN NYNRIN-LIKE"/>
    <property type="match status" value="1"/>
</dbReference>
<dbReference type="Proteomes" id="UP000663834">
    <property type="component" value="Unassembled WGS sequence"/>
</dbReference>
<dbReference type="InterPro" id="IPR021109">
    <property type="entry name" value="Peptidase_aspartic_dom_sf"/>
</dbReference>
<evidence type="ECO:0000256" key="5">
    <source>
        <dbReference type="ARBA" id="ARBA00022722"/>
    </source>
</evidence>
<feature type="region of interest" description="Disordered" evidence="9">
    <location>
        <begin position="160"/>
        <end position="190"/>
    </location>
</feature>
<evidence type="ECO:0000256" key="2">
    <source>
        <dbReference type="ARBA" id="ARBA00022670"/>
    </source>
</evidence>
<dbReference type="GO" id="GO:0006508">
    <property type="term" value="P:proteolysis"/>
    <property type="evidence" value="ECO:0007669"/>
    <property type="project" value="UniProtKB-KW"/>
</dbReference>
<dbReference type="Pfam" id="PF03539">
    <property type="entry name" value="Spuma_A9PTase"/>
    <property type="match status" value="1"/>
</dbReference>
<evidence type="ECO:0000313" key="14">
    <source>
        <dbReference type="EMBL" id="CAF1677903.1"/>
    </source>
</evidence>
<proteinExistence type="predicted"/>
<reference evidence="14" key="1">
    <citation type="submission" date="2021-02" db="EMBL/GenBank/DDBJ databases">
        <authorList>
            <person name="Nowell W R."/>
        </authorList>
    </citation>
    <scope>NUCLEOTIDE SEQUENCE</scope>
</reference>
<evidence type="ECO:0000259" key="12">
    <source>
        <dbReference type="Pfam" id="PF03732"/>
    </source>
</evidence>
<dbReference type="InterPro" id="IPR000477">
    <property type="entry name" value="RT_dom"/>
</dbReference>
<accession>A0A816GVB4</accession>
<dbReference type="FunFam" id="3.10.20.370:FF:000001">
    <property type="entry name" value="Retrovirus-related Pol polyprotein from transposon 17.6-like protein"/>
    <property type="match status" value="1"/>
</dbReference>
<evidence type="ECO:0000256" key="7">
    <source>
        <dbReference type="ARBA" id="ARBA00022801"/>
    </source>
</evidence>
<name>A0A816GVB4_9BILA</name>
<feature type="compositionally biased region" description="Low complexity" evidence="9">
    <location>
        <begin position="166"/>
        <end position="190"/>
    </location>
</feature>